<protein>
    <submittedName>
        <fullName evidence="2 3">Uncharacterized protein</fullName>
    </submittedName>
</protein>
<organism evidence="3 4">
    <name type="scientific">Helobdella robusta</name>
    <name type="common">Californian leech</name>
    <dbReference type="NCBI Taxonomy" id="6412"/>
    <lineage>
        <taxon>Eukaryota</taxon>
        <taxon>Metazoa</taxon>
        <taxon>Spiralia</taxon>
        <taxon>Lophotrochozoa</taxon>
        <taxon>Annelida</taxon>
        <taxon>Clitellata</taxon>
        <taxon>Hirudinea</taxon>
        <taxon>Rhynchobdellida</taxon>
        <taxon>Glossiphoniidae</taxon>
        <taxon>Helobdella</taxon>
    </lineage>
</organism>
<evidence type="ECO:0000313" key="4">
    <source>
        <dbReference type="Proteomes" id="UP000015101"/>
    </source>
</evidence>
<dbReference type="HOGENOM" id="CLU_1121146_0_0_1"/>
<keyword evidence="1" id="KW-0732">Signal</keyword>
<evidence type="ECO:0000313" key="2">
    <source>
        <dbReference type="EMBL" id="ESN96877.1"/>
    </source>
</evidence>
<dbReference type="AlphaFoldDB" id="T1FDK0"/>
<dbReference type="Proteomes" id="UP000015101">
    <property type="component" value="Unassembled WGS sequence"/>
</dbReference>
<dbReference type="EMBL" id="AMQM01006526">
    <property type="status" value="NOT_ANNOTATED_CDS"/>
    <property type="molecule type" value="Genomic_DNA"/>
</dbReference>
<evidence type="ECO:0000256" key="1">
    <source>
        <dbReference type="SAM" id="SignalP"/>
    </source>
</evidence>
<dbReference type="CTD" id="20206899"/>
<reference evidence="4" key="1">
    <citation type="submission" date="2012-12" db="EMBL/GenBank/DDBJ databases">
        <authorList>
            <person name="Hellsten U."/>
            <person name="Grimwood J."/>
            <person name="Chapman J.A."/>
            <person name="Shapiro H."/>
            <person name="Aerts A."/>
            <person name="Otillar R.P."/>
            <person name="Terry A.Y."/>
            <person name="Boore J.L."/>
            <person name="Simakov O."/>
            <person name="Marletaz F."/>
            <person name="Cho S.-J."/>
            <person name="Edsinger-Gonzales E."/>
            <person name="Havlak P."/>
            <person name="Kuo D.-H."/>
            <person name="Larsson T."/>
            <person name="Lv J."/>
            <person name="Arendt D."/>
            <person name="Savage R."/>
            <person name="Osoegawa K."/>
            <person name="de Jong P."/>
            <person name="Lindberg D.R."/>
            <person name="Seaver E.C."/>
            <person name="Weisblat D.A."/>
            <person name="Putnam N.H."/>
            <person name="Grigoriev I.V."/>
            <person name="Rokhsar D.S."/>
        </authorList>
    </citation>
    <scope>NUCLEOTIDE SEQUENCE</scope>
</reference>
<dbReference type="RefSeq" id="XP_009025015.1">
    <property type="nucleotide sequence ID" value="XM_009026767.1"/>
</dbReference>
<dbReference type="EnsemblMetazoa" id="HelroT178677">
    <property type="protein sequence ID" value="HelroP178677"/>
    <property type="gene ID" value="HelroG178677"/>
</dbReference>
<sequence>MGLMGCIALVSYVAISPWKCPPDTGSASKVQLLASSSLPMSNANSRRGESEFLAPKSDDPGGIHDIKLTAGRCSFLVVLETVHATEFRRLQQSLVDRGHMNSLIKTYLKLTLLTSRKEGLKKFGLKIQSKTKIDLWTYSICDLERPNALIALVLERYQIDIAALSEIFLPDERSLAKITLYKTVCISALRYGYPYRRHIKALKTFLFCSVRSIFGINWRHQITLTNMFKDCMYCTGRISIVTTSALDR</sequence>
<dbReference type="EMBL" id="KB097487">
    <property type="protein sequence ID" value="ESN96877.1"/>
    <property type="molecule type" value="Genomic_DNA"/>
</dbReference>
<dbReference type="KEGG" id="hro:HELRODRAFT_178677"/>
<reference evidence="2 4" key="2">
    <citation type="journal article" date="2013" name="Nature">
        <title>Insights into bilaterian evolution from three spiralian genomes.</title>
        <authorList>
            <person name="Simakov O."/>
            <person name="Marletaz F."/>
            <person name="Cho S.J."/>
            <person name="Edsinger-Gonzales E."/>
            <person name="Havlak P."/>
            <person name="Hellsten U."/>
            <person name="Kuo D.H."/>
            <person name="Larsson T."/>
            <person name="Lv J."/>
            <person name="Arendt D."/>
            <person name="Savage R."/>
            <person name="Osoegawa K."/>
            <person name="de Jong P."/>
            <person name="Grimwood J."/>
            <person name="Chapman J.A."/>
            <person name="Shapiro H."/>
            <person name="Aerts A."/>
            <person name="Otillar R.P."/>
            <person name="Terry A.Y."/>
            <person name="Boore J.L."/>
            <person name="Grigoriev I.V."/>
            <person name="Lindberg D.R."/>
            <person name="Seaver E.C."/>
            <person name="Weisblat D.A."/>
            <person name="Putnam N.H."/>
            <person name="Rokhsar D.S."/>
        </authorList>
    </citation>
    <scope>NUCLEOTIDE SEQUENCE</scope>
</reference>
<accession>T1FDK0</accession>
<gene>
    <name evidence="3" type="primary">20206899</name>
    <name evidence="2" type="ORF">HELRODRAFT_178677</name>
</gene>
<feature type="chain" id="PRO_5011952287" evidence="1">
    <location>
        <begin position="16"/>
        <end position="248"/>
    </location>
</feature>
<keyword evidence="4" id="KW-1185">Reference proteome</keyword>
<feature type="signal peptide" evidence="1">
    <location>
        <begin position="1"/>
        <end position="15"/>
    </location>
</feature>
<name>T1FDK0_HELRO</name>
<proteinExistence type="predicted"/>
<dbReference type="GeneID" id="20206899"/>
<reference evidence="3" key="3">
    <citation type="submission" date="2015-06" db="UniProtKB">
        <authorList>
            <consortium name="EnsemblMetazoa"/>
        </authorList>
    </citation>
    <scope>IDENTIFICATION</scope>
</reference>
<evidence type="ECO:0000313" key="3">
    <source>
        <dbReference type="EnsemblMetazoa" id="HelroP178677"/>
    </source>
</evidence>
<dbReference type="InParanoid" id="T1FDK0"/>